<gene>
    <name evidence="2" type="ORF">HJG54_26740</name>
</gene>
<evidence type="ECO:0000259" key="1">
    <source>
        <dbReference type="Pfam" id="PF01243"/>
    </source>
</evidence>
<dbReference type="InterPro" id="IPR012349">
    <property type="entry name" value="Split_barrel_FMN-bd"/>
</dbReference>
<feature type="domain" description="Pyridoxamine 5'-phosphate oxidase N-terminal" evidence="1">
    <location>
        <begin position="9"/>
        <end position="133"/>
    </location>
</feature>
<dbReference type="AlphaFoldDB" id="A0AA97AI04"/>
<proteinExistence type="predicted"/>
<dbReference type="SUPFAM" id="SSF50475">
    <property type="entry name" value="FMN-binding split barrel"/>
    <property type="match status" value="1"/>
</dbReference>
<dbReference type="Pfam" id="PF01243">
    <property type="entry name" value="PNPOx_N"/>
    <property type="match status" value="1"/>
</dbReference>
<organism evidence="2">
    <name type="scientific">Leptolyngbya sp. NK1-12</name>
    <dbReference type="NCBI Taxonomy" id="2547451"/>
    <lineage>
        <taxon>Bacteria</taxon>
        <taxon>Bacillati</taxon>
        <taxon>Cyanobacteriota</taxon>
        <taxon>Cyanophyceae</taxon>
        <taxon>Leptolyngbyales</taxon>
        <taxon>Leptolyngbyaceae</taxon>
        <taxon>Leptolyngbya group</taxon>
        <taxon>Leptolyngbya</taxon>
    </lineage>
</organism>
<dbReference type="InterPro" id="IPR011576">
    <property type="entry name" value="Pyridox_Oxase_N"/>
</dbReference>
<dbReference type="PANTHER" id="PTHR39336">
    <property type="entry name" value="PYRIDOXAMINE PHOSPHATE OXIDASE FAMILY PROTEIN (AFU_ORTHOLOGUE AFUA_6G11440)"/>
    <property type="match status" value="1"/>
</dbReference>
<reference evidence="2" key="1">
    <citation type="submission" date="2020-05" db="EMBL/GenBank/DDBJ databases">
        <authorList>
            <person name="Zhu T."/>
            <person name="Keshari N."/>
            <person name="Lu X."/>
        </authorList>
    </citation>
    <scope>NUCLEOTIDE SEQUENCE</scope>
    <source>
        <strain evidence="2">NK1-12</strain>
    </source>
</reference>
<dbReference type="EMBL" id="CP053586">
    <property type="protein sequence ID" value="WNZ26070.1"/>
    <property type="molecule type" value="Genomic_DNA"/>
</dbReference>
<dbReference type="PANTHER" id="PTHR39336:SF1">
    <property type="entry name" value="PYRIDOXAMINE PHOSPHATE OXIDASE FAMILY PROTEIN (AFU_ORTHOLOGUE AFUA_6G11440)"/>
    <property type="match status" value="1"/>
</dbReference>
<dbReference type="RefSeq" id="WP_316432258.1">
    <property type="nucleotide sequence ID" value="NZ_CP053586.1"/>
</dbReference>
<dbReference type="Gene3D" id="2.30.110.10">
    <property type="entry name" value="Electron Transport, Fmn-binding Protein, Chain A"/>
    <property type="match status" value="1"/>
</dbReference>
<protein>
    <submittedName>
        <fullName evidence="2">Pyridoxamine 5'-phosphate oxidase family protein</fullName>
    </submittedName>
</protein>
<name>A0AA97AI04_9CYAN</name>
<sequence length="184" mass="20243">MAKVFDSISDKLQDFIAAQQIFFVATAPLSPSGHVNLSPKGLDSFRVLSPNRVAYIDFTGSGNETSAHLQENGRITFMFCAFEGAPLILRLYGQGRTVLPDDSEWLVLSPLFPAIPGARQIIVADIDRVQTSCGAGVPLYEFQGQRDVMVNWAINKGETGLQDYWYEKNRASIDGLPTPLADFI</sequence>
<accession>A0AA97AI04</accession>
<evidence type="ECO:0000313" key="2">
    <source>
        <dbReference type="EMBL" id="WNZ26070.1"/>
    </source>
</evidence>